<dbReference type="OrthoDB" id="70930at2759"/>
<feature type="compositionally biased region" description="Acidic residues" evidence="1">
    <location>
        <begin position="58"/>
        <end position="69"/>
    </location>
</feature>
<accession>A0A8K1CI52</accession>
<feature type="region of interest" description="Disordered" evidence="1">
    <location>
        <begin position="40"/>
        <end position="73"/>
    </location>
</feature>
<dbReference type="Proteomes" id="UP000794436">
    <property type="component" value="Unassembled WGS sequence"/>
</dbReference>
<evidence type="ECO:0000313" key="3">
    <source>
        <dbReference type="Proteomes" id="UP000794436"/>
    </source>
</evidence>
<protein>
    <recommendedName>
        <fullName evidence="4">Ribosome-binding factor A</fullName>
    </recommendedName>
</protein>
<evidence type="ECO:0000313" key="2">
    <source>
        <dbReference type="EMBL" id="TMW63155.1"/>
    </source>
</evidence>
<proteinExistence type="predicted"/>
<reference evidence="2" key="1">
    <citation type="submission" date="2019-03" db="EMBL/GenBank/DDBJ databases">
        <title>Long read genome sequence of the mycoparasitic Pythium oligandrum ATCC 38472 isolated from sugarbeet rhizosphere.</title>
        <authorList>
            <person name="Gaulin E."/>
        </authorList>
    </citation>
    <scope>NUCLEOTIDE SEQUENCE</scope>
    <source>
        <strain evidence="2">ATCC 38472_TT</strain>
    </source>
</reference>
<sequence>MAARLGTHLLRSSVTALVAQQRQQHVRTFHASTAVLARQARRGGGRTSRSKAAAMVDSLEDFGDDEDEDGKPVKTARFFTQGEFDENPDLANEVVVDDDDDDDDDDDEETKEFLKGVDEMFTLDPNDFGRRLERMDVGEDGSRRAVYGETEEDTFEADEEEEEEIDRAERIPKKRLLKVLDEFDAMKPRSSKNNESIGIPKTKILAPLEKKKKMDPERISHRQERVELSVLEFVQDLLVEDADMLETDVFPHLVEASVAPDLRRVVLYWEPVRRNSANQEVIAKRKTEGVKKRLEKIERWVRMSVTRHLNLKYSPIVQFKLRKNSNSEERRSLFDREMAWLDRFK</sequence>
<keyword evidence="3" id="KW-1185">Reference proteome</keyword>
<dbReference type="InterPro" id="IPR023799">
    <property type="entry name" value="RbfA_dom_sf"/>
</dbReference>
<dbReference type="InterPro" id="IPR015946">
    <property type="entry name" value="KH_dom-like_a/b"/>
</dbReference>
<comment type="caution">
    <text evidence="2">The sequence shown here is derived from an EMBL/GenBank/DDBJ whole genome shotgun (WGS) entry which is preliminary data.</text>
</comment>
<dbReference type="AlphaFoldDB" id="A0A8K1CI52"/>
<gene>
    <name evidence="2" type="ORF">Poli38472_002096</name>
</gene>
<dbReference type="EMBL" id="SPLM01000072">
    <property type="protein sequence ID" value="TMW63155.1"/>
    <property type="molecule type" value="Genomic_DNA"/>
</dbReference>
<organism evidence="2 3">
    <name type="scientific">Pythium oligandrum</name>
    <name type="common">Mycoparasitic fungus</name>
    <dbReference type="NCBI Taxonomy" id="41045"/>
    <lineage>
        <taxon>Eukaryota</taxon>
        <taxon>Sar</taxon>
        <taxon>Stramenopiles</taxon>
        <taxon>Oomycota</taxon>
        <taxon>Peronosporomycetes</taxon>
        <taxon>Pythiales</taxon>
        <taxon>Pythiaceae</taxon>
        <taxon>Pythium</taxon>
    </lineage>
</organism>
<evidence type="ECO:0000256" key="1">
    <source>
        <dbReference type="SAM" id="MobiDB-lite"/>
    </source>
</evidence>
<evidence type="ECO:0008006" key="4">
    <source>
        <dbReference type="Google" id="ProtNLM"/>
    </source>
</evidence>
<name>A0A8K1CI52_PYTOL</name>
<dbReference type="SUPFAM" id="SSF89919">
    <property type="entry name" value="Ribosome-binding factor A, RbfA"/>
    <property type="match status" value="1"/>
</dbReference>
<dbReference type="Gene3D" id="3.30.300.20">
    <property type="match status" value="1"/>
</dbReference>